<feature type="non-terminal residue" evidence="1">
    <location>
        <position position="1"/>
    </location>
</feature>
<keyword evidence="2" id="KW-1185">Reference proteome</keyword>
<accession>A0A392UIJ3</accession>
<sequence length="38" mass="4235">TQREVANLLVLDEVAERAVARDSDELADSRQFSQGTPF</sequence>
<evidence type="ECO:0000313" key="1">
    <source>
        <dbReference type="EMBL" id="MCI73312.1"/>
    </source>
</evidence>
<organism evidence="1 2">
    <name type="scientific">Trifolium medium</name>
    <dbReference type="NCBI Taxonomy" id="97028"/>
    <lineage>
        <taxon>Eukaryota</taxon>
        <taxon>Viridiplantae</taxon>
        <taxon>Streptophyta</taxon>
        <taxon>Embryophyta</taxon>
        <taxon>Tracheophyta</taxon>
        <taxon>Spermatophyta</taxon>
        <taxon>Magnoliopsida</taxon>
        <taxon>eudicotyledons</taxon>
        <taxon>Gunneridae</taxon>
        <taxon>Pentapetalae</taxon>
        <taxon>rosids</taxon>
        <taxon>fabids</taxon>
        <taxon>Fabales</taxon>
        <taxon>Fabaceae</taxon>
        <taxon>Papilionoideae</taxon>
        <taxon>50 kb inversion clade</taxon>
        <taxon>NPAAA clade</taxon>
        <taxon>Hologalegina</taxon>
        <taxon>IRL clade</taxon>
        <taxon>Trifolieae</taxon>
        <taxon>Trifolium</taxon>
    </lineage>
</organism>
<protein>
    <submittedName>
        <fullName evidence="1">Uncharacterized protein</fullName>
    </submittedName>
</protein>
<comment type="caution">
    <text evidence="1">The sequence shown here is derived from an EMBL/GenBank/DDBJ whole genome shotgun (WGS) entry which is preliminary data.</text>
</comment>
<proteinExistence type="predicted"/>
<evidence type="ECO:0000313" key="2">
    <source>
        <dbReference type="Proteomes" id="UP000265520"/>
    </source>
</evidence>
<reference evidence="1 2" key="1">
    <citation type="journal article" date="2018" name="Front. Plant Sci.">
        <title>Red Clover (Trifolium pratense) and Zigzag Clover (T. medium) - A Picture of Genomic Similarities and Differences.</title>
        <authorList>
            <person name="Dluhosova J."/>
            <person name="Istvanek J."/>
            <person name="Nedelnik J."/>
            <person name="Repkova J."/>
        </authorList>
    </citation>
    <scope>NUCLEOTIDE SEQUENCE [LARGE SCALE GENOMIC DNA]</scope>
    <source>
        <strain evidence="2">cv. 10/8</strain>
        <tissue evidence="1">Leaf</tissue>
    </source>
</reference>
<dbReference type="AlphaFoldDB" id="A0A392UIJ3"/>
<dbReference type="EMBL" id="LXQA010835798">
    <property type="protein sequence ID" value="MCI73312.1"/>
    <property type="molecule type" value="Genomic_DNA"/>
</dbReference>
<dbReference type="Proteomes" id="UP000265520">
    <property type="component" value="Unassembled WGS sequence"/>
</dbReference>
<name>A0A392UIJ3_9FABA</name>